<evidence type="ECO:0000313" key="9">
    <source>
        <dbReference type="Proteomes" id="UP000286097"/>
    </source>
</evidence>
<name>A0A3M6V8M7_9STRA</name>
<dbReference type="VEuPathDB" id="FungiDB:DD237_002668"/>
<comment type="caution">
    <text evidence="6">The sequence shown here is derived from an EMBL/GenBank/DDBJ whole genome shotgun (WGS) entry which is preliminary data.</text>
</comment>
<evidence type="ECO:0000256" key="5">
    <source>
        <dbReference type="SAM" id="MobiDB-lite"/>
    </source>
</evidence>
<dbReference type="EMBL" id="QKXF01000165">
    <property type="protein sequence ID" value="RQM15227.1"/>
    <property type="molecule type" value="Genomic_DNA"/>
</dbReference>
<feature type="signal peptide" evidence="4">
    <location>
        <begin position="1"/>
        <end position="24"/>
    </location>
</feature>
<feature type="compositionally biased region" description="Gly residues" evidence="5">
    <location>
        <begin position="73"/>
        <end position="82"/>
    </location>
</feature>
<feature type="compositionally biased region" description="Basic and acidic residues" evidence="5">
    <location>
        <begin position="37"/>
        <end position="47"/>
    </location>
</feature>
<keyword evidence="8" id="KW-1185">Reference proteome</keyword>
<comment type="subcellular location">
    <subcellularLocation>
        <location evidence="1 4">Secreted</location>
    </subcellularLocation>
</comment>
<organism evidence="6 8">
    <name type="scientific">Peronospora effusa</name>
    <dbReference type="NCBI Taxonomy" id="542832"/>
    <lineage>
        <taxon>Eukaryota</taxon>
        <taxon>Sar</taxon>
        <taxon>Stramenopiles</taxon>
        <taxon>Oomycota</taxon>
        <taxon>Peronosporomycetes</taxon>
        <taxon>Peronosporales</taxon>
        <taxon>Peronosporaceae</taxon>
        <taxon>Peronospora</taxon>
    </lineage>
</organism>
<reference evidence="8 9" key="1">
    <citation type="submission" date="2018-06" db="EMBL/GenBank/DDBJ databases">
        <title>Comparative genomics of downy mildews reveals potential adaptations to biotrophy.</title>
        <authorList>
            <person name="Fletcher K."/>
            <person name="Klosterman S.J."/>
            <person name="Derevnina L."/>
            <person name="Martin F."/>
            <person name="Koike S."/>
            <person name="Reyes Chin-Wo S."/>
            <person name="Mou B."/>
            <person name="Michelmore R."/>
        </authorList>
    </citation>
    <scope>NUCLEOTIDE SEQUENCE [LARGE SCALE GENOMIC DNA]</scope>
    <source>
        <strain evidence="7 9">R13</strain>
        <strain evidence="6 8">R14</strain>
    </source>
</reference>
<accession>A0A3M6V8M7</accession>
<protein>
    <recommendedName>
        <fullName evidence="4">RxLR effector protein</fullName>
    </recommendedName>
</protein>
<gene>
    <name evidence="7" type="ORF">DD237_002668</name>
    <name evidence="6" type="ORF">DD238_008213</name>
</gene>
<dbReference type="EMBL" id="QLLG01000615">
    <property type="protein sequence ID" value="RMX62472.1"/>
    <property type="molecule type" value="Genomic_DNA"/>
</dbReference>
<evidence type="ECO:0000256" key="2">
    <source>
        <dbReference type="ARBA" id="ARBA00010400"/>
    </source>
</evidence>
<dbReference type="AlphaFoldDB" id="A0A3M6V8M7"/>
<proteinExistence type="inferred from homology"/>
<dbReference type="Proteomes" id="UP000286097">
    <property type="component" value="Unassembled WGS sequence"/>
</dbReference>
<comment type="function">
    <text evidence="4">Effector that suppresses plant defense responses during pathogen infection.</text>
</comment>
<keyword evidence="4" id="KW-0732">Signal</keyword>
<evidence type="ECO:0000256" key="3">
    <source>
        <dbReference type="ARBA" id="ARBA00022525"/>
    </source>
</evidence>
<dbReference type="Proteomes" id="UP000282087">
    <property type="component" value="Unassembled WGS sequence"/>
</dbReference>
<evidence type="ECO:0000256" key="1">
    <source>
        <dbReference type="ARBA" id="ARBA00004613"/>
    </source>
</evidence>
<sequence>MRLSKFLLPVTLISIAYCSTFASAENVIQVKSSTTDSQRELMDESHRNLRGGVAEDGVKSEEEDEDEERRGGGGRGVGRVGGGLNGGGSIMLVPRLYAYHDKSRSESLDDYFKKNGYSPKDIKHFKKLVRDLPLTKKQKRIIMMVFAKMIESKQSKATR</sequence>
<evidence type="ECO:0000313" key="8">
    <source>
        <dbReference type="Proteomes" id="UP000282087"/>
    </source>
</evidence>
<comment type="similarity">
    <text evidence="2 4">Belongs to the RxLR effector family.</text>
</comment>
<dbReference type="Pfam" id="PF16810">
    <property type="entry name" value="RXLR"/>
    <property type="match status" value="1"/>
</dbReference>
<dbReference type="InterPro" id="IPR031825">
    <property type="entry name" value="RXLR"/>
</dbReference>
<evidence type="ECO:0000256" key="4">
    <source>
        <dbReference type="RuleBase" id="RU367124"/>
    </source>
</evidence>
<keyword evidence="3 4" id="KW-0964">Secreted</keyword>
<evidence type="ECO:0000313" key="6">
    <source>
        <dbReference type="EMBL" id="RMX62472.1"/>
    </source>
</evidence>
<feature type="region of interest" description="Disordered" evidence="5">
    <location>
        <begin position="35"/>
        <end position="82"/>
    </location>
</feature>
<comment type="domain">
    <text evidence="4">The RxLR-dEER motif acts to carry the protein into the host cell cytoplasm through binding to cell surface phosphatidylinositol-3-phosphate.</text>
</comment>
<evidence type="ECO:0000313" key="7">
    <source>
        <dbReference type="EMBL" id="RQM15227.1"/>
    </source>
</evidence>
<feature type="chain" id="PRO_5036340250" description="RxLR effector protein" evidence="4">
    <location>
        <begin position="25"/>
        <end position="159"/>
    </location>
</feature>